<dbReference type="InterPro" id="IPR011059">
    <property type="entry name" value="Metal-dep_hydrolase_composite"/>
</dbReference>
<comment type="similarity">
    <text evidence="1">Belongs to the metallo-dependent hydrolases superfamily. Hydantoinase/dihydropyrimidinase family.</text>
</comment>
<name>A0A4E0R9D3_FASHE</name>
<dbReference type="PANTHER" id="PTHR11647:SF74">
    <property type="entry name" value="PROTEIN UNC-33"/>
    <property type="match status" value="1"/>
</dbReference>
<comment type="caution">
    <text evidence="4">The sequence shown here is derived from an EMBL/GenBank/DDBJ whole genome shotgun (WGS) entry which is preliminary data.</text>
</comment>
<evidence type="ECO:0000313" key="4">
    <source>
        <dbReference type="EMBL" id="THD23395.1"/>
    </source>
</evidence>
<feature type="compositionally biased region" description="Polar residues" evidence="2">
    <location>
        <begin position="598"/>
        <end position="618"/>
    </location>
</feature>
<dbReference type="InterPro" id="IPR050378">
    <property type="entry name" value="Metallo-dep_Hydrolases_sf"/>
</dbReference>
<dbReference type="AlphaFoldDB" id="A0A4E0R9D3"/>
<evidence type="ECO:0000259" key="3">
    <source>
        <dbReference type="Pfam" id="PF01979"/>
    </source>
</evidence>
<dbReference type="Proteomes" id="UP000230066">
    <property type="component" value="Unassembled WGS sequence"/>
</dbReference>
<dbReference type="GO" id="GO:0004157">
    <property type="term" value="F:dihydropyrimidinase activity"/>
    <property type="evidence" value="ECO:0007669"/>
    <property type="project" value="UniProtKB-EC"/>
</dbReference>
<sequence length="628" mass="67831">MSHRREAGAIPPWVVIEPKTTSPTSNNIHEKLGHHGEQNLADGEKSEDTACHKGQTSASGDQTHVQEIDPLQCLHITGGEVVNSDCVQQADMLIVNGRVESIGTKLDVPKGCPTLDASGLLIMPGGVDIATYIQNDLFGFDAVTYENTTKEALLGGTTTIIDTVICPKGRLPFDVFVETRSRVNSVHVWCNVVYRIGIVEITLPTLEQMERLVKQNEINSFLFFVSTTKDSESSSGITVEQLRTALEKCRQWGVVAFVRIGNHSIDAEGPVNGARGEPTEAESQILEKILVVAEDTNCPIVLTSPQRTSILLSAFRARHQIPPVHVHVSCTPSTLLPTTEDGKQIPSQFLNHLSVGNIVAVSSDQFGGKQSGESRRLGAIGQRMVAVWEAAVPTGWLDACSFVSVISGNAARVAGLYPIKGRINPGSDADLVFWPIGSLQHSGSGRPIAVLLRGKLLAREGQLANQTPSNNPQITIDRQPIADEEPRPQGMYLEVKPFPAAVYGPVQATDRLRRRHQYVKNQSPWAMGALNDELKATGSTTPNRSKGNHELPASPTDTVTDPAPTTDQPGRAQTTANSTPSMRMVHGHRDLHASGFSLSGAQVDDNQPQRSGIRTSQPPGGVSRNPLW</sequence>
<dbReference type="Gene3D" id="2.30.40.10">
    <property type="entry name" value="Urease, subunit C, domain 1"/>
    <property type="match status" value="1"/>
</dbReference>
<proteinExistence type="inferred from homology"/>
<evidence type="ECO:0000313" key="5">
    <source>
        <dbReference type="Proteomes" id="UP000230066"/>
    </source>
</evidence>
<keyword evidence="5" id="KW-1185">Reference proteome</keyword>
<dbReference type="Gene3D" id="3.20.20.140">
    <property type="entry name" value="Metal-dependent hydrolases"/>
    <property type="match status" value="1"/>
</dbReference>
<dbReference type="Pfam" id="PF01979">
    <property type="entry name" value="Amidohydro_1"/>
    <property type="match status" value="1"/>
</dbReference>
<accession>A0A4E0R9D3</accession>
<dbReference type="InterPro" id="IPR006680">
    <property type="entry name" value="Amidohydro-rel"/>
</dbReference>
<feature type="compositionally biased region" description="Polar residues" evidence="2">
    <location>
        <begin position="571"/>
        <end position="581"/>
    </location>
</feature>
<reference evidence="4" key="1">
    <citation type="submission" date="2019-03" db="EMBL/GenBank/DDBJ databases">
        <title>Improved annotation for the trematode Fasciola hepatica.</title>
        <authorList>
            <person name="Choi Y.-J."/>
            <person name="Martin J."/>
            <person name="Mitreva M."/>
        </authorList>
    </citation>
    <scope>NUCLEOTIDE SEQUENCE [LARGE SCALE GENOMIC DNA]</scope>
</reference>
<dbReference type="GO" id="GO:0005829">
    <property type="term" value="C:cytosol"/>
    <property type="evidence" value="ECO:0007669"/>
    <property type="project" value="TreeGrafter"/>
</dbReference>
<organism evidence="4 5">
    <name type="scientific">Fasciola hepatica</name>
    <name type="common">Liver fluke</name>
    <dbReference type="NCBI Taxonomy" id="6192"/>
    <lineage>
        <taxon>Eukaryota</taxon>
        <taxon>Metazoa</taxon>
        <taxon>Spiralia</taxon>
        <taxon>Lophotrochozoa</taxon>
        <taxon>Platyhelminthes</taxon>
        <taxon>Trematoda</taxon>
        <taxon>Digenea</taxon>
        <taxon>Plagiorchiida</taxon>
        <taxon>Echinostomata</taxon>
        <taxon>Echinostomatoidea</taxon>
        <taxon>Fasciolidae</taxon>
        <taxon>Fasciola</taxon>
    </lineage>
</organism>
<feature type="compositionally biased region" description="Low complexity" evidence="2">
    <location>
        <begin position="552"/>
        <end position="569"/>
    </location>
</feature>
<feature type="region of interest" description="Disordered" evidence="2">
    <location>
        <begin position="38"/>
        <end position="62"/>
    </location>
</feature>
<dbReference type="EMBL" id="JXXN02002170">
    <property type="protein sequence ID" value="THD23395.1"/>
    <property type="molecule type" value="Genomic_DNA"/>
</dbReference>
<feature type="domain" description="Amidohydrolase-related" evidence="3">
    <location>
        <begin position="122"/>
        <end position="455"/>
    </location>
</feature>
<dbReference type="PANTHER" id="PTHR11647">
    <property type="entry name" value="HYDRANTOINASE/DIHYDROPYRIMIDINASE FAMILY MEMBER"/>
    <property type="match status" value="1"/>
</dbReference>
<gene>
    <name evidence="4" type="ORF">D915_005945</name>
</gene>
<evidence type="ECO:0000256" key="2">
    <source>
        <dbReference type="SAM" id="MobiDB-lite"/>
    </source>
</evidence>
<dbReference type="GO" id="GO:0006208">
    <property type="term" value="P:pyrimidine nucleobase catabolic process"/>
    <property type="evidence" value="ECO:0007669"/>
    <property type="project" value="TreeGrafter"/>
</dbReference>
<evidence type="ECO:0000256" key="1">
    <source>
        <dbReference type="ARBA" id="ARBA00008829"/>
    </source>
</evidence>
<dbReference type="SUPFAM" id="SSF51338">
    <property type="entry name" value="Composite domain of metallo-dependent hydrolases"/>
    <property type="match status" value="1"/>
</dbReference>
<dbReference type="SUPFAM" id="SSF51556">
    <property type="entry name" value="Metallo-dependent hydrolases"/>
    <property type="match status" value="1"/>
</dbReference>
<feature type="region of interest" description="Disordered" evidence="2">
    <location>
        <begin position="535"/>
        <end position="583"/>
    </location>
</feature>
<feature type="region of interest" description="Disordered" evidence="2">
    <location>
        <begin position="598"/>
        <end position="628"/>
    </location>
</feature>
<protein>
    <submittedName>
        <fullName evidence="4">Dihydropyrimidinase protein 3-A</fullName>
    </submittedName>
</protein>
<feature type="compositionally biased region" description="Basic and acidic residues" evidence="2">
    <location>
        <begin position="38"/>
        <end position="51"/>
    </location>
</feature>
<dbReference type="InterPro" id="IPR032466">
    <property type="entry name" value="Metal_Hydrolase"/>
</dbReference>